<dbReference type="InParanoid" id="U2FJI8"/>
<dbReference type="InterPro" id="IPR011977">
    <property type="entry name" value="Pept_M3B_clade3"/>
</dbReference>
<keyword evidence="10" id="KW-1185">Reference proteome</keyword>
<dbReference type="PANTHER" id="PTHR34217:SF1">
    <property type="entry name" value="CARBOXYPEPTIDASE 1"/>
    <property type="match status" value="1"/>
</dbReference>
<dbReference type="EMBL" id="AFNU02000002">
    <property type="protein sequence ID" value="ERJ12990.1"/>
    <property type="molecule type" value="Genomic_DNA"/>
</dbReference>
<dbReference type="GO" id="GO:0046872">
    <property type="term" value="F:metal ion binding"/>
    <property type="evidence" value="ECO:0007669"/>
    <property type="project" value="UniProtKB-UniRule"/>
</dbReference>
<dbReference type="RefSeq" id="WP_008826999.1">
    <property type="nucleotide sequence ID" value="NZ_AFNU02000002.1"/>
</dbReference>
<dbReference type="Pfam" id="PF08439">
    <property type="entry name" value="Peptidase_M3_N"/>
    <property type="match status" value="1"/>
</dbReference>
<reference evidence="9 10" key="2">
    <citation type="journal article" date="2013" name="PLoS ONE">
        <title>INDIGO - INtegrated Data Warehouse of MIcrobial GenOmes with Examples from the Red Sea Extremophiles.</title>
        <authorList>
            <person name="Alam I."/>
            <person name="Antunes A."/>
            <person name="Kamau A.A."/>
            <person name="Ba Alawi W."/>
            <person name="Kalkatawi M."/>
            <person name="Stingl U."/>
            <person name="Bajic V.B."/>
        </authorList>
    </citation>
    <scope>NUCLEOTIDE SEQUENCE [LARGE SCALE GENOMIC DNA]</scope>
    <source>
        <strain evidence="9 10">SSD-17B</strain>
    </source>
</reference>
<dbReference type="OrthoDB" id="9769691at2"/>
<comment type="cofactor">
    <cofactor evidence="6">
        <name>Zn(2+)</name>
        <dbReference type="ChEBI" id="CHEBI:29105"/>
    </cofactor>
    <text evidence="6">Binds 1 zinc ion.</text>
</comment>
<evidence type="ECO:0000259" key="8">
    <source>
        <dbReference type="Pfam" id="PF08439"/>
    </source>
</evidence>
<dbReference type="PANTHER" id="PTHR34217">
    <property type="entry name" value="METAL-DEPENDENT CARBOXYPEPTIDASE"/>
    <property type="match status" value="1"/>
</dbReference>
<keyword evidence="4 6" id="KW-0862">Zinc</keyword>
<evidence type="ECO:0000256" key="2">
    <source>
        <dbReference type="ARBA" id="ARBA00022723"/>
    </source>
</evidence>
<keyword evidence="3 6" id="KW-0378">Hydrolase</keyword>
<dbReference type="AlphaFoldDB" id="U2FJI8"/>
<evidence type="ECO:0000259" key="7">
    <source>
        <dbReference type="Pfam" id="PF01432"/>
    </source>
</evidence>
<dbReference type="SUPFAM" id="SSF55486">
    <property type="entry name" value="Metalloproteases ('zincins'), catalytic domain"/>
    <property type="match status" value="1"/>
</dbReference>
<dbReference type="Gene3D" id="1.10.1370.20">
    <property type="entry name" value="Oligoendopeptidase f, C-terminal domain"/>
    <property type="match status" value="1"/>
</dbReference>
<keyword evidence="2 6" id="KW-0479">Metal-binding</keyword>
<dbReference type="NCBIfam" id="TIGR02290">
    <property type="entry name" value="M3_fam_3"/>
    <property type="match status" value="1"/>
</dbReference>
<dbReference type="InterPro" id="IPR001333">
    <property type="entry name" value="Peptidase_M32_Taq"/>
</dbReference>
<feature type="domain" description="Peptidase M3A/M3B catalytic" evidence="7">
    <location>
        <begin position="195"/>
        <end position="575"/>
    </location>
</feature>
<organism evidence="9 10">
    <name type="scientific">Haloplasma contractile SSD-17B</name>
    <dbReference type="NCBI Taxonomy" id="1033810"/>
    <lineage>
        <taxon>Bacteria</taxon>
        <taxon>Bacillati</taxon>
        <taxon>Mycoplasmatota</taxon>
        <taxon>Mollicutes</taxon>
        <taxon>Haloplasmatales</taxon>
        <taxon>Haloplasmataceae</taxon>
        <taxon>Haloplasma</taxon>
    </lineage>
</organism>
<accession>U2FJI8</accession>
<dbReference type="InterPro" id="IPR034006">
    <property type="entry name" value="M3B_PepF_2"/>
</dbReference>
<evidence type="ECO:0000256" key="6">
    <source>
        <dbReference type="RuleBase" id="RU003435"/>
    </source>
</evidence>
<dbReference type="CDD" id="cd09607">
    <property type="entry name" value="M3B_PepF"/>
    <property type="match status" value="1"/>
</dbReference>
<keyword evidence="5 6" id="KW-0482">Metalloprotease</keyword>
<comment type="similarity">
    <text evidence="6">Belongs to the peptidase M3 family.</text>
</comment>
<keyword evidence="1 6" id="KW-0645">Protease</keyword>
<feature type="domain" description="Oligopeptidase F N-terminal" evidence="8">
    <location>
        <begin position="115"/>
        <end position="173"/>
    </location>
</feature>
<dbReference type="Gene3D" id="1.20.140.70">
    <property type="entry name" value="Oligopeptidase f, N-terminal domain"/>
    <property type="match status" value="1"/>
</dbReference>
<dbReference type="Pfam" id="PF01432">
    <property type="entry name" value="Peptidase_M3"/>
    <property type="match status" value="1"/>
</dbReference>
<evidence type="ECO:0000256" key="5">
    <source>
        <dbReference type="ARBA" id="ARBA00023049"/>
    </source>
</evidence>
<evidence type="ECO:0000256" key="3">
    <source>
        <dbReference type="ARBA" id="ARBA00022801"/>
    </source>
</evidence>
<evidence type="ECO:0000313" key="9">
    <source>
        <dbReference type="EMBL" id="ERJ12990.1"/>
    </source>
</evidence>
<dbReference type="InterPro" id="IPR042088">
    <property type="entry name" value="OligoPept_F_C"/>
</dbReference>
<dbReference type="GO" id="GO:0004181">
    <property type="term" value="F:metallocarboxypeptidase activity"/>
    <property type="evidence" value="ECO:0007669"/>
    <property type="project" value="InterPro"/>
</dbReference>
<gene>
    <name evidence="9" type="ORF">HLPCO_000589</name>
</gene>
<evidence type="ECO:0000256" key="4">
    <source>
        <dbReference type="ARBA" id="ARBA00022833"/>
    </source>
</evidence>
<evidence type="ECO:0000256" key="1">
    <source>
        <dbReference type="ARBA" id="ARBA00022670"/>
    </source>
</evidence>
<sequence>MERTWDLDALYKDFESETYQNDIEQLKTLINDYTTYVNSNTENYDNFTLKLKEIIKMDEKLSLVARKLFAFASLTRSTDTFNKQANKYIAVLQNILSDATLPSTIVNKWIGNYPKLDEVIHSEEFSEFTFYLKSIKEDTNYLLSDDVEVLISKLSQSSSTAWSQLQSSLTSKLDVEITLNGVKKHMTLPEVRDLRQDPSQEVRKTAYEAELQSYEKINDAVAASLSSIKGEVLTISKMRGYSSPLSQTLRKSRMQKETLDAMLEAMNEYLPYFHQYMRRKGTLLNHENGIPFYDLNAPIGKISKKFSIEEAEEFIINNFKTFSDKLANLAKTAFEQNWIDVFPRSGKVGGAFCANIPPIKQSRILSNFTGNMRGVITLAHELGHAYHGDCIFDENILNTSYPMPLAETASTFCETIVMNAALETASEDDQLTLIEGVIQDYNAIIVDILSRYIFETEVFEQRKERPLSSQDFKDLMTDAQKKAYGDGVNHDYLHPYAWLNKPHYYSAGLNFYNFPYAFGLLFAKGLYAQYLKDKENFIPKYDKLLSATGKMTVEEVAKMADIDVTSVDFWRDSLEIIKKDIDTFLELTK</sequence>
<name>U2FJI8_9MOLU</name>
<dbReference type="GO" id="GO:0004222">
    <property type="term" value="F:metalloendopeptidase activity"/>
    <property type="evidence" value="ECO:0007669"/>
    <property type="project" value="InterPro"/>
</dbReference>
<dbReference type="GO" id="GO:0006508">
    <property type="term" value="P:proteolysis"/>
    <property type="evidence" value="ECO:0007669"/>
    <property type="project" value="UniProtKB-KW"/>
</dbReference>
<dbReference type="Proteomes" id="UP000005707">
    <property type="component" value="Unassembled WGS sequence"/>
</dbReference>
<comment type="caution">
    <text evidence="9">The sequence shown here is derived from an EMBL/GenBank/DDBJ whole genome shotgun (WGS) entry which is preliminary data.</text>
</comment>
<evidence type="ECO:0008006" key="11">
    <source>
        <dbReference type="Google" id="ProtNLM"/>
    </source>
</evidence>
<protein>
    <recommendedName>
        <fullName evidence="11">Oligoendopeptidase F protein</fullName>
    </recommendedName>
</protein>
<dbReference type="InterPro" id="IPR001567">
    <property type="entry name" value="Pept_M3A_M3B_dom"/>
</dbReference>
<dbReference type="InterPro" id="IPR013647">
    <property type="entry name" value="OligopepF_N_dom"/>
</dbReference>
<evidence type="ECO:0000313" key="10">
    <source>
        <dbReference type="Proteomes" id="UP000005707"/>
    </source>
</evidence>
<proteinExistence type="inferred from homology"/>
<dbReference type="eggNOG" id="COG1164">
    <property type="taxonomic scope" value="Bacteria"/>
</dbReference>
<reference evidence="9 10" key="1">
    <citation type="journal article" date="2011" name="J. Bacteriol.">
        <title>Genome sequence of Haloplasma contractile, an unusual contractile bacterium from a deep-sea anoxic brine lake.</title>
        <authorList>
            <person name="Antunes A."/>
            <person name="Alam I."/>
            <person name="El Dorry H."/>
            <person name="Siam R."/>
            <person name="Robertson A."/>
            <person name="Bajic V.B."/>
            <person name="Stingl U."/>
        </authorList>
    </citation>
    <scope>NUCLEOTIDE SEQUENCE [LARGE SCALE GENOMIC DNA]</scope>
    <source>
        <strain evidence="9 10">SSD-17B</strain>
    </source>
</reference>